<dbReference type="SUPFAM" id="SSF56925">
    <property type="entry name" value="OMPA-like"/>
    <property type="match status" value="1"/>
</dbReference>
<evidence type="ECO:0000259" key="1">
    <source>
        <dbReference type="Pfam" id="PF19573"/>
    </source>
</evidence>
<organism evidence="2 3">
    <name type="scientific">Pedobacter flavus</name>
    <dbReference type="NCBI Taxonomy" id="3113906"/>
    <lineage>
        <taxon>Bacteria</taxon>
        <taxon>Pseudomonadati</taxon>
        <taxon>Bacteroidota</taxon>
        <taxon>Sphingobacteriia</taxon>
        <taxon>Sphingobacteriales</taxon>
        <taxon>Sphingobacteriaceae</taxon>
        <taxon>Pedobacter</taxon>
    </lineage>
</organism>
<name>A0ABU7H1M4_9SPHI</name>
<accession>A0ABU7H1M4</accession>
<keyword evidence="3" id="KW-1185">Reference proteome</keyword>
<dbReference type="InterPro" id="IPR011250">
    <property type="entry name" value="OMP/PagP_B-barrel"/>
</dbReference>
<dbReference type="Pfam" id="PF19573">
    <property type="entry name" value="DUF6089"/>
    <property type="match status" value="1"/>
</dbReference>
<evidence type="ECO:0000313" key="2">
    <source>
        <dbReference type="EMBL" id="MEE1885189.1"/>
    </source>
</evidence>
<comment type="caution">
    <text evidence="2">The sequence shown here is derived from an EMBL/GenBank/DDBJ whole genome shotgun (WGS) entry which is preliminary data.</text>
</comment>
<dbReference type="InterPro" id="IPR045743">
    <property type="entry name" value="DUF6089"/>
</dbReference>
<protein>
    <submittedName>
        <fullName evidence="2">DUF6089 family protein</fullName>
    </submittedName>
</protein>
<sequence length="260" mass="29755">MKFFIFSIVFITGIQFSGYAQQWEIGKTIGNTSFIGDLNPDNTLKIGGVHAGVYIKRDFDGYFGLALEYNFGNFKADDSKNSNEIYKQRNLNVNTNLNEVNFNMQFNFFEFMQGIGKSKFTPFIYSGVGVVFFQPTTTYNGKRYNLSELNTEGRDVPYRTNAIVIPYGVGARLALNEKIQLNAKVGFRETFTDYLDDVSGLYPDKFKLDDLSRALSDRSGEKTNNYIGNYRTQRGDLRKRDRYMFVGLGISFTFVSSRCY</sequence>
<dbReference type="Proteomes" id="UP001337681">
    <property type="component" value="Unassembled WGS sequence"/>
</dbReference>
<feature type="domain" description="DUF6089" evidence="1">
    <location>
        <begin position="6"/>
        <end position="197"/>
    </location>
</feature>
<evidence type="ECO:0000313" key="3">
    <source>
        <dbReference type="Proteomes" id="UP001337681"/>
    </source>
</evidence>
<dbReference type="Gene3D" id="2.40.160.20">
    <property type="match status" value="1"/>
</dbReference>
<proteinExistence type="predicted"/>
<dbReference type="RefSeq" id="WP_330146090.1">
    <property type="nucleotide sequence ID" value="NZ_JAZDQU010000002.1"/>
</dbReference>
<reference evidence="2 3" key="1">
    <citation type="submission" date="2024-01" db="EMBL/GenBank/DDBJ databases">
        <title>Pedobacter sp. nov., isolated from oil-contaminated soil.</title>
        <authorList>
            <person name="Le N.T.T."/>
        </authorList>
    </citation>
    <scope>NUCLEOTIDE SEQUENCE [LARGE SCALE GENOMIC DNA]</scope>
    <source>
        <strain evidence="2 3">VNH31</strain>
    </source>
</reference>
<gene>
    <name evidence="2" type="ORF">VRU49_07125</name>
</gene>
<dbReference type="EMBL" id="JAZDQU010000002">
    <property type="protein sequence ID" value="MEE1885189.1"/>
    <property type="molecule type" value="Genomic_DNA"/>
</dbReference>